<accession>A0A150G8T8</accession>
<protein>
    <recommendedName>
        <fullName evidence="3">C2 NT-type domain-containing protein</fullName>
    </recommendedName>
</protein>
<dbReference type="InterPro" id="IPR019448">
    <property type="entry name" value="NT-C2"/>
</dbReference>
<evidence type="ECO:0000256" key="1">
    <source>
        <dbReference type="SAM" id="Coils"/>
    </source>
</evidence>
<feature type="compositionally biased region" description="Gly residues" evidence="2">
    <location>
        <begin position="249"/>
        <end position="259"/>
    </location>
</feature>
<keyword evidence="1" id="KW-0175">Coiled coil</keyword>
<gene>
    <name evidence="4" type="ORF">GPECTOR_45g108</name>
</gene>
<feature type="compositionally biased region" description="Low complexity" evidence="2">
    <location>
        <begin position="208"/>
        <end position="217"/>
    </location>
</feature>
<keyword evidence="5" id="KW-1185">Reference proteome</keyword>
<evidence type="ECO:0000313" key="4">
    <source>
        <dbReference type="EMBL" id="KXZ46238.1"/>
    </source>
</evidence>
<feature type="compositionally biased region" description="Low complexity" evidence="2">
    <location>
        <begin position="345"/>
        <end position="361"/>
    </location>
</feature>
<feature type="region of interest" description="Disordered" evidence="2">
    <location>
        <begin position="119"/>
        <end position="188"/>
    </location>
</feature>
<dbReference type="PROSITE" id="PS51840">
    <property type="entry name" value="C2_NT"/>
    <property type="match status" value="1"/>
</dbReference>
<organism evidence="4 5">
    <name type="scientific">Gonium pectorale</name>
    <name type="common">Green alga</name>
    <dbReference type="NCBI Taxonomy" id="33097"/>
    <lineage>
        <taxon>Eukaryota</taxon>
        <taxon>Viridiplantae</taxon>
        <taxon>Chlorophyta</taxon>
        <taxon>core chlorophytes</taxon>
        <taxon>Chlorophyceae</taxon>
        <taxon>CS clade</taxon>
        <taxon>Chlamydomonadales</taxon>
        <taxon>Volvocaceae</taxon>
        <taxon>Gonium</taxon>
    </lineage>
</organism>
<feature type="compositionally biased region" description="Polar residues" evidence="2">
    <location>
        <begin position="119"/>
        <end position="136"/>
    </location>
</feature>
<comment type="caution">
    <text evidence="4">The sequence shown here is derived from an EMBL/GenBank/DDBJ whole genome shotgun (WGS) entry which is preliminary data.</text>
</comment>
<evidence type="ECO:0000313" key="5">
    <source>
        <dbReference type="Proteomes" id="UP000075714"/>
    </source>
</evidence>
<sequence>MGTKQHSPGQTCVLLWVRGETIHVTEDSVGQTVLSWSDTYFSQLVTLTPSGAGGGGFRPKECKFKVQQKGKTIAKTAMVDLAKYCNESGAAREASVRVPLQPSGTLYFVISTMPSAEQSAPSCTSAMSEYRTSNGSAHPHRGSAGNGPNLGTTSTGIAAASTASAGSSAQGTPNGAGTGGGAGSSQGTPAGVTTVFGLGSSQRGVAAALGGSVSGTGDDPDRPSTSGRHQKPHRLQQSASMSRAAAHLGGSGGPEGADGSGFFRRIARMGSNKHGAAGAAAAAEAVAGAAGSGGGGVGGAMRNIESAELASGSPSGARRALGSSGSAGGLAGAYSPGRRGTSGLAPAASAPACDGAADGASSSSSDAAVVGAAAAAAAATISPKRAAGATADGGGSGGGWASWFRGGLGLGRSSNHSATGTSTTGPHSQASLHGPGCGGGEHDSSALVSAITDATEVAELRELALDMLHERDAWRGRALSAQDALGRAQTARGSAVRDAQRLEVQVREYKEELGRRTDGSLLQELVEAKVRIAELANENLRLRRQITHMGPLFYDDSGDDGPASCAVNG</sequence>
<feature type="coiled-coil region" evidence="1">
    <location>
        <begin position="492"/>
        <end position="545"/>
    </location>
</feature>
<evidence type="ECO:0000259" key="3">
    <source>
        <dbReference type="PROSITE" id="PS51840"/>
    </source>
</evidence>
<proteinExistence type="predicted"/>
<dbReference type="EMBL" id="LSYV01000046">
    <property type="protein sequence ID" value="KXZ46238.1"/>
    <property type="molecule type" value="Genomic_DNA"/>
</dbReference>
<feature type="compositionally biased region" description="Low complexity" evidence="2">
    <location>
        <begin position="151"/>
        <end position="173"/>
    </location>
</feature>
<feature type="region of interest" description="Disordered" evidence="2">
    <location>
        <begin position="208"/>
        <end position="259"/>
    </location>
</feature>
<feature type="compositionally biased region" description="Gly residues" evidence="2">
    <location>
        <begin position="174"/>
        <end position="184"/>
    </location>
</feature>
<dbReference type="Proteomes" id="UP000075714">
    <property type="component" value="Unassembled WGS sequence"/>
</dbReference>
<evidence type="ECO:0000256" key="2">
    <source>
        <dbReference type="SAM" id="MobiDB-lite"/>
    </source>
</evidence>
<reference evidence="5" key="1">
    <citation type="journal article" date="2016" name="Nat. Commun.">
        <title>The Gonium pectorale genome demonstrates co-option of cell cycle regulation during the evolution of multicellularity.</title>
        <authorList>
            <person name="Hanschen E.R."/>
            <person name="Marriage T.N."/>
            <person name="Ferris P.J."/>
            <person name="Hamaji T."/>
            <person name="Toyoda A."/>
            <person name="Fujiyama A."/>
            <person name="Neme R."/>
            <person name="Noguchi H."/>
            <person name="Minakuchi Y."/>
            <person name="Suzuki M."/>
            <person name="Kawai-Toyooka H."/>
            <person name="Smith D.R."/>
            <person name="Sparks H."/>
            <person name="Anderson J."/>
            <person name="Bakaric R."/>
            <person name="Luria V."/>
            <person name="Karger A."/>
            <person name="Kirschner M.W."/>
            <person name="Durand P.M."/>
            <person name="Michod R.E."/>
            <person name="Nozaki H."/>
            <person name="Olson B.J."/>
        </authorList>
    </citation>
    <scope>NUCLEOTIDE SEQUENCE [LARGE SCALE GENOMIC DNA]</scope>
    <source>
        <strain evidence="5">NIES-2863</strain>
    </source>
</reference>
<feature type="region of interest" description="Disordered" evidence="2">
    <location>
        <begin position="310"/>
        <end position="361"/>
    </location>
</feature>
<feature type="domain" description="C2 NT-type" evidence="3">
    <location>
        <begin position="1"/>
        <end position="121"/>
    </location>
</feature>
<feature type="region of interest" description="Disordered" evidence="2">
    <location>
        <begin position="412"/>
        <end position="444"/>
    </location>
</feature>
<feature type="compositionally biased region" description="Low complexity" evidence="2">
    <location>
        <begin position="310"/>
        <end position="324"/>
    </location>
</feature>
<feature type="compositionally biased region" description="Polar residues" evidence="2">
    <location>
        <begin position="412"/>
        <end position="431"/>
    </location>
</feature>
<dbReference type="OrthoDB" id="537202at2759"/>
<dbReference type="AlphaFoldDB" id="A0A150G8T8"/>
<name>A0A150G8T8_GONPE</name>